<accession>K1VKN4</accession>
<dbReference type="EMBL" id="AMBO01000362">
    <property type="protein sequence ID" value="EKC99786.1"/>
    <property type="molecule type" value="Genomic_DNA"/>
</dbReference>
<sequence>MAEHPDPADPDTLTQHSVWHQGDFTLISSDNVVFKAPSRILLCVSDVLSDAAETSTGDKCVHFADPDIETSEVIERFLEFACQSDLKPEAKGNLDYCTDIGRFIAFLHKYECPRLLSYLELAVLKLLTRGVITVMDAFAIGSAADAPFLCVSALERGVYELKNDLHPPLVFGKMRPGRLLGSLSDGCPLDPATMSLAAGRITQSQHLWALNRVWSLCHDIPQTDEPQTDDEGYQCRPEATRLLQTIPEAFSLLLGTMVSASRSAGSSSTT</sequence>
<dbReference type="Proteomes" id="UP000006757">
    <property type="component" value="Unassembled WGS sequence"/>
</dbReference>
<evidence type="ECO:0000313" key="2">
    <source>
        <dbReference type="Proteomes" id="UP000006757"/>
    </source>
</evidence>
<dbReference type="HOGENOM" id="CLU_090088_0_0_1"/>
<organism evidence="1 2">
    <name type="scientific">Trichosporon asahii var. asahii (strain CBS 8904)</name>
    <name type="common">Yeast</name>
    <dbReference type="NCBI Taxonomy" id="1220162"/>
    <lineage>
        <taxon>Eukaryota</taxon>
        <taxon>Fungi</taxon>
        <taxon>Dikarya</taxon>
        <taxon>Basidiomycota</taxon>
        <taxon>Agaricomycotina</taxon>
        <taxon>Tremellomycetes</taxon>
        <taxon>Trichosporonales</taxon>
        <taxon>Trichosporonaceae</taxon>
        <taxon>Trichosporon</taxon>
    </lineage>
</organism>
<gene>
    <name evidence="1" type="ORF">A1Q2_05932</name>
</gene>
<protein>
    <recommendedName>
        <fullName evidence="3">BTB domain-containing protein</fullName>
    </recommendedName>
</protein>
<dbReference type="OrthoDB" id="2574774at2759"/>
<evidence type="ECO:0008006" key="3">
    <source>
        <dbReference type="Google" id="ProtNLM"/>
    </source>
</evidence>
<comment type="caution">
    <text evidence="1">The sequence shown here is derived from an EMBL/GenBank/DDBJ whole genome shotgun (WGS) entry which is preliminary data.</text>
</comment>
<evidence type="ECO:0000313" key="1">
    <source>
        <dbReference type="EMBL" id="EKC99786.1"/>
    </source>
</evidence>
<name>K1VKN4_TRIAC</name>
<proteinExistence type="predicted"/>
<dbReference type="InParanoid" id="K1VKN4"/>
<dbReference type="AlphaFoldDB" id="K1VKN4"/>
<reference evidence="1 2" key="1">
    <citation type="journal article" date="2012" name="Eukaryot. Cell">
        <title>Genome sequence of the Trichosporon asahii environmental strain CBS 8904.</title>
        <authorList>
            <person name="Yang R.Y."/>
            <person name="Li H.T."/>
            <person name="Zhu H."/>
            <person name="Zhou G.P."/>
            <person name="Wang M."/>
            <person name="Wang L."/>
        </authorList>
    </citation>
    <scope>NUCLEOTIDE SEQUENCE [LARGE SCALE GENOMIC DNA]</scope>
    <source>
        <strain evidence="1 2">CBS 8904</strain>
    </source>
</reference>
<keyword evidence="2" id="KW-1185">Reference proteome</keyword>